<dbReference type="PRINTS" id="PR00385">
    <property type="entry name" value="P450"/>
</dbReference>
<feature type="binding site" description="axial binding residue" evidence="8">
    <location>
        <position position="429"/>
    </location>
    <ligand>
        <name>heme</name>
        <dbReference type="ChEBI" id="CHEBI:30413"/>
    </ligand>
    <ligandPart>
        <name>Fe</name>
        <dbReference type="ChEBI" id="CHEBI:18248"/>
    </ligandPart>
</feature>
<keyword evidence="7 9" id="KW-0503">Monooxygenase</keyword>
<comment type="caution">
    <text evidence="10">The sequence shown here is derived from an EMBL/GenBank/DDBJ whole genome shotgun (WGS) entry which is preliminary data.</text>
</comment>
<organism evidence="10 11">
    <name type="scientific">Arabis nemorensis</name>
    <dbReference type="NCBI Taxonomy" id="586526"/>
    <lineage>
        <taxon>Eukaryota</taxon>
        <taxon>Viridiplantae</taxon>
        <taxon>Streptophyta</taxon>
        <taxon>Embryophyta</taxon>
        <taxon>Tracheophyta</taxon>
        <taxon>Spermatophyta</taxon>
        <taxon>Magnoliopsida</taxon>
        <taxon>eudicotyledons</taxon>
        <taxon>Gunneridae</taxon>
        <taxon>Pentapetalae</taxon>
        <taxon>rosids</taxon>
        <taxon>malvids</taxon>
        <taxon>Brassicales</taxon>
        <taxon>Brassicaceae</taxon>
        <taxon>Arabideae</taxon>
        <taxon>Arabis</taxon>
    </lineage>
</organism>
<dbReference type="FunFam" id="1.10.630.10:FF:000026">
    <property type="entry name" value="Cytochrome P450 82C4"/>
    <property type="match status" value="1"/>
</dbReference>
<dbReference type="PANTHER" id="PTHR47947">
    <property type="entry name" value="CYTOCHROME P450 82C3-RELATED"/>
    <property type="match status" value="1"/>
</dbReference>
<evidence type="ECO:0000313" key="11">
    <source>
        <dbReference type="Proteomes" id="UP000489600"/>
    </source>
</evidence>
<dbReference type="Gene3D" id="1.10.630.10">
    <property type="entry name" value="Cytochrome P450"/>
    <property type="match status" value="1"/>
</dbReference>
<evidence type="ECO:0000256" key="7">
    <source>
        <dbReference type="ARBA" id="ARBA00023033"/>
    </source>
</evidence>
<dbReference type="PROSITE" id="PS00086">
    <property type="entry name" value="CYTOCHROME_P450"/>
    <property type="match status" value="1"/>
</dbReference>
<gene>
    <name evidence="10" type="ORF">ANE_LOCUS10007</name>
</gene>
<dbReference type="OrthoDB" id="2789670at2759"/>
<comment type="similarity">
    <text evidence="2 9">Belongs to the cytochrome P450 family.</text>
</comment>
<evidence type="ECO:0000256" key="1">
    <source>
        <dbReference type="ARBA" id="ARBA00001971"/>
    </source>
</evidence>
<dbReference type="EMBL" id="CABITT030000003">
    <property type="protein sequence ID" value="VVA99562.1"/>
    <property type="molecule type" value="Genomic_DNA"/>
</dbReference>
<evidence type="ECO:0000256" key="3">
    <source>
        <dbReference type="ARBA" id="ARBA00022617"/>
    </source>
</evidence>
<evidence type="ECO:0000313" key="10">
    <source>
        <dbReference type="EMBL" id="VVA99562.1"/>
    </source>
</evidence>
<reference evidence="10" key="1">
    <citation type="submission" date="2019-07" db="EMBL/GenBank/DDBJ databases">
        <authorList>
            <person name="Dittberner H."/>
        </authorList>
    </citation>
    <scope>NUCLEOTIDE SEQUENCE [LARGE SCALE GENOMIC DNA]</scope>
</reference>
<name>A0A565BD25_9BRAS</name>
<protein>
    <recommendedName>
        <fullName evidence="12">Cytochrome P450</fullName>
    </recommendedName>
</protein>
<dbReference type="GO" id="GO:0005506">
    <property type="term" value="F:iron ion binding"/>
    <property type="evidence" value="ECO:0007669"/>
    <property type="project" value="InterPro"/>
</dbReference>
<dbReference type="InterPro" id="IPR017972">
    <property type="entry name" value="Cyt_P450_CS"/>
</dbReference>
<dbReference type="GO" id="GO:0020037">
    <property type="term" value="F:heme binding"/>
    <property type="evidence" value="ECO:0007669"/>
    <property type="project" value="InterPro"/>
</dbReference>
<dbReference type="PRINTS" id="PR00463">
    <property type="entry name" value="EP450I"/>
</dbReference>
<keyword evidence="5 9" id="KW-0560">Oxidoreductase</keyword>
<keyword evidence="3 8" id="KW-0349">Heme</keyword>
<dbReference type="PANTHER" id="PTHR47947:SF29">
    <property type="entry name" value="CYTOCHROME P450 CYP82D47-LIKE"/>
    <property type="match status" value="1"/>
</dbReference>
<keyword evidence="6 8" id="KW-0408">Iron</keyword>
<dbReference type="SUPFAM" id="SSF48264">
    <property type="entry name" value="Cytochrome P450"/>
    <property type="match status" value="1"/>
</dbReference>
<dbReference type="InterPro" id="IPR001128">
    <property type="entry name" value="Cyt_P450"/>
</dbReference>
<dbReference type="InterPro" id="IPR050651">
    <property type="entry name" value="Plant_Cytochrome_P450_Monoox"/>
</dbReference>
<dbReference type="Pfam" id="PF00067">
    <property type="entry name" value="p450"/>
    <property type="match status" value="1"/>
</dbReference>
<evidence type="ECO:0000256" key="4">
    <source>
        <dbReference type="ARBA" id="ARBA00022723"/>
    </source>
</evidence>
<dbReference type="Proteomes" id="UP000489600">
    <property type="component" value="Unassembled WGS sequence"/>
</dbReference>
<accession>A0A565BD25</accession>
<evidence type="ECO:0000256" key="5">
    <source>
        <dbReference type="ARBA" id="ARBA00023002"/>
    </source>
</evidence>
<evidence type="ECO:0000256" key="9">
    <source>
        <dbReference type="RuleBase" id="RU000461"/>
    </source>
</evidence>
<dbReference type="InterPro" id="IPR036396">
    <property type="entry name" value="Cyt_P450_sf"/>
</dbReference>
<evidence type="ECO:0000256" key="2">
    <source>
        <dbReference type="ARBA" id="ARBA00010617"/>
    </source>
</evidence>
<dbReference type="AlphaFoldDB" id="A0A565BD25"/>
<evidence type="ECO:0000256" key="6">
    <source>
        <dbReference type="ARBA" id="ARBA00023004"/>
    </source>
</evidence>
<proteinExistence type="inferred from homology"/>
<evidence type="ECO:0000256" key="8">
    <source>
        <dbReference type="PIRSR" id="PIRSR602401-1"/>
    </source>
</evidence>
<dbReference type="GO" id="GO:0016709">
    <property type="term" value="F:oxidoreductase activity, acting on paired donors, with incorporation or reduction of molecular oxygen, NAD(P)H as one donor, and incorporation of one atom of oxygen"/>
    <property type="evidence" value="ECO:0007669"/>
    <property type="project" value="UniProtKB-ARBA"/>
</dbReference>
<keyword evidence="11" id="KW-1185">Reference proteome</keyword>
<dbReference type="InterPro" id="IPR002401">
    <property type="entry name" value="Cyt_P450_E_grp-I"/>
</dbReference>
<evidence type="ECO:0008006" key="12">
    <source>
        <dbReference type="Google" id="ProtNLM"/>
    </source>
</evidence>
<sequence length="495" mass="57133">MAPMAPGAWPLVGHLPFFENSKPTHVTFGDMAEVLGPVFMTKLGSYNVMIISNQEVTKECFTVHDKVIDRVDLTASKLLGYNGSFITFTPYGPYWQELRKIAASELFSTTTIDKLKDTRAREVDVTFKDFYVRWEQEGRAKKGVLVDMKREFQDLAANISLMMIAGKRYFGASPNCEEVQARRCGKLIQEFFDYFGLYMLSDVMPPLGWSEWKIKRGMKRTATELDKVVEAWVEEHKKSRRDPNARFEKDYLDLLIEIFEKREILDRSHDAHTTIKALCLNMVFAGSEPVIVMLVWAVSLLVNNPHVLRKAQEELDQKIGRDKVVEESDIKDLVYLHAVVKETFRLYPPLPLVAYRYVMEDFDIANGNFHVPAGTQMLVNEWKIQRDPNLWSDPELFEPERFLTSQKEENFNGRNNYKLFPFGLGRRSCPAIPLGMRMVHYILARFLHSFDLATPLSQDVDMTESNGFVNLKATPLQILINPRLHQSLYHVDRSV</sequence>
<keyword evidence="4 8" id="KW-0479">Metal-binding</keyword>
<comment type="cofactor">
    <cofactor evidence="1 8">
        <name>heme</name>
        <dbReference type="ChEBI" id="CHEBI:30413"/>
    </cofactor>
</comment>